<protein>
    <submittedName>
        <fullName evidence="2">Uncharacterized protein</fullName>
    </submittedName>
</protein>
<dbReference type="RefSeq" id="WP_319008203.1">
    <property type="nucleotide sequence ID" value="NZ_JAWJZF010000237.1"/>
</dbReference>
<dbReference type="Proteomes" id="UP001278571">
    <property type="component" value="Unassembled WGS sequence"/>
</dbReference>
<keyword evidence="3" id="KW-1185">Reference proteome</keyword>
<gene>
    <name evidence="2" type="ORF">R2363_05665</name>
</gene>
<name>A0ABU4K1M7_9ACTN</name>
<organism evidence="2 3">
    <name type="scientific">Streptomyces roseolus</name>
    <dbReference type="NCBI Taxonomy" id="67358"/>
    <lineage>
        <taxon>Bacteria</taxon>
        <taxon>Bacillati</taxon>
        <taxon>Actinomycetota</taxon>
        <taxon>Actinomycetes</taxon>
        <taxon>Kitasatosporales</taxon>
        <taxon>Streptomycetaceae</taxon>
        <taxon>Streptomyces</taxon>
    </lineage>
</organism>
<accession>A0ABU4K1M7</accession>
<evidence type="ECO:0000256" key="1">
    <source>
        <dbReference type="SAM" id="MobiDB-lite"/>
    </source>
</evidence>
<proteinExistence type="predicted"/>
<comment type="caution">
    <text evidence="2">The sequence shown here is derived from an EMBL/GenBank/DDBJ whole genome shotgun (WGS) entry which is preliminary data.</text>
</comment>
<evidence type="ECO:0000313" key="3">
    <source>
        <dbReference type="Proteomes" id="UP001278571"/>
    </source>
</evidence>
<reference evidence="2 3" key="1">
    <citation type="submission" date="2023-10" db="EMBL/GenBank/DDBJ databases">
        <authorList>
            <person name="Wang X.X."/>
        </authorList>
    </citation>
    <scope>NUCLEOTIDE SEQUENCE [LARGE SCALE GENOMIC DNA]</scope>
    <source>
        <strain evidence="2 3">NBRC 12816</strain>
    </source>
</reference>
<feature type="region of interest" description="Disordered" evidence="1">
    <location>
        <begin position="102"/>
        <end position="136"/>
    </location>
</feature>
<dbReference type="EMBL" id="JAWJZF010000237">
    <property type="protein sequence ID" value="MDX2291660.1"/>
    <property type="molecule type" value="Genomic_DNA"/>
</dbReference>
<evidence type="ECO:0000313" key="2">
    <source>
        <dbReference type="EMBL" id="MDX2291660.1"/>
    </source>
</evidence>
<feature type="compositionally biased region" description="Polar residues" evidence="1">
    <location>
        <begin position="127"/>
        <end position="136"/>
    </location>
</feature>
<sequence length="136" mass="14447">MLQIEYDFTLPVGLLGEDGTLHREGTMRLATAADEILPLADPRVQRNPAYLSVILLSRVVTRLGGVEPITTKTVEGLFAADLAHLQTLYNRINAVEDVAPDGLGAQLRGPGGEGVHSDRERLGGSGSIPSTCSATR</sequence>